<dbReference type="PIRSF" id="PIRSF021435">
    <property type="entry name" value="SpoIIIAB"/>
    <property type="match status" value="1"/>
</dbReference>
<dbReference type="Proteomes" id="UP000310541">
    <property type="component" value="Unassembled WGS sequence"/>
</dbReference>
<comment type="caution">
    <text evidence="2">The sequence shown here is derived from an EMBL/GenBank/DDBJ whole genome shotgun (WGS) entry which is preliminary data.</text>
</comment>
<feature type="coiled-coil region" evidence="1">
    <location>
        <begin position="122"/>
        <end position="153"/>
    </location>
</feature>
<dbReference type="EMBL" id="SWFM01000003">
    <property type="protein sequence ID" value="TKD70069.1"/>
    <property type="molecule type" value="Genomic_DNA"/>
</dbReference>
<evidence type="ECO:0000313" key="3">
    <source>
        <dbReference type="Proteomes" id="UP000310541"/>
    </source>
</evidence>
<proteinExistence type="predicted"/>
<dbReference type="Pfam" id="PF09548">
    <property type="entry name" value="Spore_III_AB"/>
    <property type="match status" value="1"/>
</dbReference>
<dbReference type="OrthoDB" id="1957909at2"/>
<organism evidence="2 3">
    <name type="scientific">Guptibacillus hwajinpoensis</name>
    <dbReference type="NCBI Taxonomy" id="208199"/>
    <lineage>
        <taxon>Bacteria</taxon>
        <taxon>Bacillati</taxon>
        <taxon>Bacillota</taxon>
        <taxon>Bacilli</taxon>
        <taxon>Bacillales</taxon>
        <taxon>Guptibacillaceae</taxon>
        <taxon>Guptibacillus</taxon>
    </lineage>
</organism>
<evidence type="ECO:0000313" key="2">
    <source>
        <dbReference type="EMBL" id="TKD70069.1"/>
    </source>
</evidence>
<dbReference type="RefSeq" id="WP_136947486.1">
    <property type="nucleotide sequence ID" value="NZ_SWFM01000003.1"/>
</dbReference>
<reference evidence="2 3" key="1">
    <citation type="submission" date="2019-04" db="EMBL/GenBank/DDBJ databases">
        <title>Genome sequence of Bacillus hwajinpoensis strain Y2.</title>
        <authorList>
            <person name="Fair J.L."/>
            <person name="Maclea K.S."/>
        </authorList>
    </citation>
    <scope>NUCLEOTIDE SEQUENCE [LARGE SCALE GENOMIC DNA]</scope>
    <source>
        <strain evidence="2 3">Y2</strain>
    </source>
</reference>
<keyword evidence="1" id="KW-0175">Coiled coil</keyword>
<accession>A0A4U1MFP8</accession>
<name>A0A4U1MFP8_9BACL</name>
<protein>
    <submittedName>
        <fullName evidence="2">Stage III sporulation protein SpoAB</fullName>
    </submittedName>
</protein>
<evidence type="ECO:0000256" key="1">
    <source>
        <dbReference type="SAM" id="Coils"/>
    </source>
</evidence>
<dbReference type="InterPro" id="IPR014198">
    <property type="entry name" value="Spore_III_AB"/>
</dbReference>
<dbReference type="AlphaFoldDB" id="A0A4U1MFP8"/>
<sequence length="170" mass="19530">MKLLGAVLIILASTWAGIEWSRTVSERSRQLRQLKAALQSLEAEIVYGITPLSMACGHICRQVGHPVSWFFDSFRKKLDAGHSTAYEAWIESMEEVWKYTAFKQEEKEIMKQLGATIGQQDREHEQKQLKLALIHLEREENEARNNQTKYERMFKSLGVLGGILLVILLI</sequence>
<dbReference type="NCBIfam" id="TIGR02833">
    <property type="entry name" value="spore_III_AB"/>
    <property type="match status" value="1"/>
</dbReference>
<gene>
    <name evidence="2" type="ORF">FBF83_12470</name>
</gene>